<name>A0ABU0M335_9HYPH</name>
<evidence type="ECO:0000313" key="3">
    <source>
        <dbReference type="Proteomes" id="UP001223743"/>
    </source>
</evidence>
<feature type="domain" description="TfoX C-terminal" evidence="1">
    <location>
        <begin position="4"/>
        <end position="74"/>
    </location>
</feature>
<dbReference type="Gene3D" id="1.10.150.20">
    <property type="entry name" value="5' to 3' exonuclease, C-terminal subdomain"/>
    <property type="match status" value="1"/>
</dbReference>
<proteinExistence type="predicted"/>
<comment type="caution">
    <text evidence="2">The sequence shown here is derived from an EMBL/GenBank/DDBJ whole genome shotgun (WGS) entry which is preliminary data.</text>
</comment>
<evidence type="ECO:0000259" key="1">
    <source>
        <dbReference type="Pfam" id="PF04994"/>
    </source>
</evidence>
<dbReference type="InterPro" id="IPR047525">
    <property type="entry name" value="TfoX-like"/>
</dbReference>
<dbReference type="InterPro" id="IPR007077">
    <property type="entry name" value="TfoX_C"/>
</dbReference>
<keyword evidence="3" id="KW-1185">Reference proteome</keyword>
<dbReference type="Proteomes" id="UP001223743">
    <property type="component" value="Unassembled WGS sequence"/>
</dbReference>
<sequence>MRGIGPKSAIWLGEVGIATEAELRTIGAIGAYRRLKHRDPRGVTLNMLWGLHSALEDIPWTAIDRETKDRLLAELAETPS</sequence>
<dbReference type="PANTHER" id="PTHR36121">
    <property type="entry name" value="PROTEIN SXY"/>
    <property type="match status" value="1"/>
</dbReference>
<protein>
    <submittedName>
        <fullName evidence="2">DNA transformation protein</fullName>
    </submittedName>
</protein>
<reference evidence="2 3" key="1">
    <citation type="submission" date="2023-07" db="EMBL/GenBank/DDBJ databases">
        <title>Genomic Encyclopedia of Type Strains, Phase IV (KMG-IV): sequencing the most valuable type-strain genomes for metagenomic binning, comparative biology and taxonomic classification.</title>
        <authorList>
            <person name="Goeker M."/>
        </authorList>
    </citation>
    <scope>NUCLEOTIDE SEQUENCE [LARGE SCALE GENOMIC DNA]</scope>
    <source>
        <strain evidence="2 3">B1-1</strain>
    </source>
</reference>
<dbReference type="RefSeq" id="WP_266281086.1">
    <property type="nucleotide sequence ID" value="NZ_JAPKNF010000001.1"/>
</dbReference>
<gene>
    <name evidence="2" type="ORF">QO015_000977</name>
</gene>
<dbReference type="Pfam" id="PF04994">
    <property type="entry name" value="TfoX_C"/>
    <property type="match status" value="1"/>
</dbReference>
<dbReference type="PANTHER" id="PTHR36121:SF1">
    <property type="entry name" value="PROTEIN SXY"/>
    <property type="match status" value="1"/>
</dbReference>
<dbReference type="EMBL" id="JAUSWJ010000001">
    <property type="protein sequence ID" value="MDQ0515364.1"/>
    <property type="molecule type" value="Genomic_DNA"/>
</dbReference>
<organism evidence="2 3">
    <name type="scientific">Kaistia geumhonensis</name>
    <dbReference type="NCBI Taxonomy" id="410839"/>
    <lineage>
        <taxon>Bacteria</taxon>
        <taxon>Pseudomonadati</taxon>
        <taxon>Pseudomonadota</taxon>
        <taxon>Alphaproteobacteria</taxon>
        <taxon>Hyphomicrobiales</taxon>
        <taxon>Kaistiaceae</taxon>
        <taxon>Kaistia</taxon>
    </lineage>
</organism>
<accession>A0ABU0M335</accession>
<evidence type="ECO:0000313" key="2">
    <source>
        <dbReference type="EMBL" id="MDQ0515364.1"/>
    </source>
</evidence>